<dbReference type="GO" id="GO:0003723">
    <property type="term" value="F:RNA binding"/>
    <property type="evidence" value="ECO:0007669"/>
    <property type="project" value="InterPro"/>
</dbReference>
<evidence type="ECO:0000256" key="1">
    <source>
        <dbReference type="ARBA" id="ARBA00009375"/>
    </source>
</evidence>
<dbReference type="HAMAP" id="MF_00171">
    <property type="entry name" value="TruA"/>
    <property type="match status" value="1"/>
</dbReference>
<dbReference type="PANTHER" id="PTHR11142">
    <property type="entry name" value="PSEUDOURIDYLATE SYNTHASE"/>
    <property type="match status" value="1"/>
</dbReference>
<evidence type="ECO:0000256" key="7">
    <source>
        <dbReference type="RuleBase" id="RU003792"/>
    </source>
</evidence>
<feature type="active site" description="Nucleophile" evidence="4 5">
    <location>
        <position position="60"/>
    </location>
</feature>
<feature type="domain" description="Pseudouridine synthase I TruA alpha/beta" evidence="8">
    <location>
        <begin position="6"/>
        <end position="112"/>
    </location>
</feature>
<evidence type="ECO:0000313" key="9">
    <source>
        <dbReference type="EMBL" id="ORI97938.1"/>
    </source>
</evidence>
<evidence type="ECO:0000256" key="2">
    <source>
        <dbReference type="ARBA" id="ARBA00022694"/>
    </source>
</evidence>
<dbReference type="CDD" id="cd02570">
    <property type="entry name" value="PseudoU_synth_EcTruA"/>
    <property type="match status" value="1"/>
</dbReference>
<dbReference type="InterPro" id="IPR020095">
    <property type="entry name" value="PsdUridine_synth_TruA_C"/>
</dbReference>
<dbReference type="EMBL" id="MPLS01000011">
    <property type="protein sequence ID" value="ORI97938.1"/>
    <property type="molecule type" value="Genomic_DNA"/>
</dbReference>
<dbReference type="SUPFAM" id="SSF55120">
    <property type="entry name" value="Pseudouridine synthase"/>
    <property type="match status" value="1"/>
</dbReference>
<comment type="similarity">
    <text evidence="1 4 7">Belongs to the tRNA pseudouridine synthase TruA family.</text>
</comment>
<evidence type="ECO:0000259" key="8">
    <source>
        <dbReference type="Pfam" id="PF01416"/>
    </source>
</evidence>
<feature type="domain" description="Pseudouridine synthase I TruA alpha/beta" evidence="8">
    <location>
        <begin position="154"/>
        <end position="255"/>
    </location>
</feature>
<dbReference type="InterPro" id="IPR001406">
    <property type="entry name" value="PsdUridine_synth_TruA"/>
</dbReference>
<evidence type="ECO:0000313" key="10">
    <source>
        <dbReference type="Proteomes" id="UP000192288"/>
    </source>
</evidence>
<dbReference type="AlphaFoldDB" id="A0A1X0VE05"/>
<dbReference type="Pfam" id="PF01416">
    <property type="entry name" value="PseudoU_synth_1"/>
    <property type="match status" value="2"/>
</dbReference>
<organism evidence="9 10">
    <name type="scientific">Leuconostoc pseudomesenteroides</name>
    <dbReference type="NCBI Taxonomy" id="33968"/>
    <lineage>
        <taxon>Bacteria</taxon>
        <taxon>Bacillati</taxon>
        <taxon>Bacillota</taxon>
        <taxon>Bacilli</taxon>
        <taxon>Lactobacillales</taxon>
        <taxon>Lactobacillaceae</taxon>
        <taxon>Leuconostoc</taxon>
    </lineage>
</organism>
<dbReference type="GO" id="GO:0031119">
    <property type="term" value="P:tRNA pseudouridine synthesis"/>
    <property type="evidence" value="ECO:0007669"/>
    <property type="project" value="UniProtKB-UniRule"/>
</dbReference>
<dbReference type="EC" id="5.4.99.12" evidence="4"/>
<comment type="caution">
    <text evidence="4">Lacks conserved residue(s) required for the propagation of feature annotation.</text>
</comment>
<comment type="catalytic activity">
    <reaction evidence="4 7">
        <text>uridine(38/39/40) in tRNA = pseudouridine(38/39/40) in tRNA</text>
        <dbReference type="Rhea" id="RHEA:22376"/>
        <dbReference type="Rhea" id="RHEA-COMP:10085"/>
        <dbReference type="Rhea" id="RHEA-COMP:10087"/>
        <dbReference type="ChEBI" id="CHEBI:65314"/>
        <dbReference type="ChEBI" id="CHEBI:65315"/>
        <dbReference type="EC" id="5.4.99.12"/>
    </reaction>
</comment>
<evidence type="ECO:0000256" key="5">
    <source>
        <dbReference type="PIRSR" id="PIRSR001430-1"/>
    </source>
</evidence>
<dbReference type="Gene3D" id="3.30.70.580">
    <property type="entry name" value="Pseudouridine synthase I, catalytic domain, N-terminal subdomain"/>
    <property type="match status" value="1"/>
</dbReference>
<name>A0A1X0VE05_LEUPS</name>
<dbReference type="PANTHER" id="PTHR11142:SF0">
    <property type="entry name" value="TRNA PSEUDOURIDINE SYNTHASE-LIKE 1"/>
    <property type="match status" value="1"/>
</dbReference>
<sequence>MPRYKAIVAYDGTDFFGFQLQTKNGVESARTVQGELNKVVNQMAKKPQPPIKVVGASRTDTGVHAFGQVVHFDFPYDIASDNFRKGLNTLLPRDILVKSVTRVSDDFHARFNTHAKRYIYRISTLDYTDPFKWHYTGHFHWHLDVDRMKLALPDFLGEHDFASFAASGNETATTVRRITRVELTEKAEEHELVLVFEGNAFLYNQIRIMVGVLLEIGTGRRPVHDIQRLIAVKDREQARFTAPASGLYLDEISYND</sequence>
<gene>
    <name evidence="4" type="primary">truA</name>
    <name evidence="9" type="ORF">BMR96_04340</name>
</gene>
<reference evidence="9 10" key="1">
    <citation type="journal article" date="2017" name="Front. Microbiol.">
        <title>Genomic Characterization of Dairy Associated Leuconostoc Species and Diversity of Leuconostocs in Undefined Mixed Mesophilic Starter Cultures.</title>
        <authorList>
            <person name="Frantzen C.A."/>
            <person name="Kot W."/>
            <person name="Pedersen T.B."/>
            <person name="Ardo Y.M."/>
            <person name="Broadbent J.R."/>
            <person name="Neve H."/>
            <person name="Hansen L.H."/>
            <person name="Dal Bello F."/>
            <person name="Ostlie H.M."/>
            <person name="Kleppen H.P."/>
            <person name="Vogensen F.K."/>
            <person name="Holo H."/>
        </authorList>
    </citation>
    <scope>NUCLEOTIDE SEQUENCE [LARGE SCALE GENOMIC DNA]</scope>
    <source>
        <strain evidence="9 10">LMGCF08</strain>
    </source>
</reference>
<comment type="function">
    <text evidence="4">Formation of pseudouridine at positions 38, 39 and 40 in the anticodon stem and loop of transfer RNAs.</text>
</comment>
<dbReference type="InterPro" id="IPR020103">
    <property type="entry name" value="PsdUridine_synth_cat_dom_sf"/>
</dbReference>
<dbReference type="InterPro" id="IPR020094">
    <property type="entry name" value="TruA/RsuA/RluB/E/F_N"/>
</dbReference>
<keyword evidence="2 4" id="KW-0819">tRNA processing</keyword>
<dbReference type="FunFam" id="3.30.70.580:FF:000001">
    <property type="entry name" value="tRNA pseudouridine synthase A"/>
    <property type="match status" value="1"/>
</dbReference>
<dbReference type="eggNOG" id="COG0101">
    <property type="taxonomic scope" value="Bacteria"/>
</dbReference>
<evidence type="ECO:0000256" key="4">
    <source>
        <dbReference type="HAMAP-Rule" id="MF_00171"/>
    </source>
</evidence>
<dbReference type="PIRSF" id="PIRSF001430">
    <property type="entry name" value="tRNA_psdUrid_synth"/>
    <property type="match status" value="1"/>
</dbReference>
<dbReference type="Proteomes" id="UP000192288">
    <property type="component" value="Unassembled WGS sequence"/>
</dbReference>
<feature type="binding site" evidence="4 6">
    <location>
        <position position="118"/>
    </location>
    <ligand>
        <name>substrate</name>
    </ligand>
</feature>
<protein>
    <recommendedName>
        <fullName evidence="4">tRNA pseudouridine synthase A</fullName>
        <ecNumber evidence="4">5.4.99.12</ecNumber>
    </recommendedName>
    <alternativeName>
        <fullName evidence="4">tRNA pseudouridine(38-40) synthase</fullName>
    </alternativeName>
    <alternativeName>
        <fullName evidence="4">tRNA pseudouridylate synthase I</fullName>
    </alternativeName>
    <alternativeName>
        <fullName evidence="4">tRNA-uridine isomerase I</fullName>
    </alternativeName>
</protein>
<dbReference type="Gene3D" id="3.30.70.660">
    <property type="entry name" value="Pseudouridine synthase I, catalytic domain, C-terminal subdomain"/>
    <property type="match status" value="1"/>
</dbReference>
<proteinExistence type="inferred from homology"/>
<dbReference type="NCBIfam" id="TIGR00071">
    <property type="entry name" value="hisT_truA"/>
    <property type="match status" value="1"/>
</dbReference>
<comment type="subunit">
    <text evidence="4">Homodimer.</text>
</comment>
<dbReference type="InterPro" id="IPR020097">
    <property type="entry name" value="PsdUridine_synth_TruA_a/b_dom"/>
</dbReference>
<evidence type="ECO:0000256" key="3">
    <source>
        <dbReference type="ARBA" id="ARBA00023235"/>
    </source>
</evidence>
<dbReference type="STRING" id="33968.BMS77_00240"/>
<dbReference type="RefSeq" id="WP_080518859.1">
    <property type="nucleotide sequence ID" value="NZ_MPLS01000011.1"/>
</dbReference>
<dbReference type="GO" id="GO:0160147">
    <property type="term" value="F:tRNA pseudouridine(38-40) synthase activity"/>
    <property type="evidence" value="ECO:0007669"/>
    <property type="project" value="UniProtKB-EC"/>
</dbReference>
<accession>A0A1X0VE05</accession>
<comment type="caution">
    <text evidence="9">The sequence shown here is derived from an EMBL/GenBank/DDBJ whole genome shotgun (WGS) entry which is preliminary data.</text>
</comment>
<keyword evidence="3 4" id="KW-0413">Isomerase</keyword>
<evidence type="ECO:0000256" key="6">
    <source>
        <dbReference type="PIRSR" id="PIRSR001430-2"/>
    </source>
</evidence>